<dbReference type="GO" id="GO:0003723">
    <property type="term" value="F:RNA binding"/>
    <property type="evidence" value="ECO:0007669"/>
    <property type="project" value="UniProtKB-KW"/>
</dbReference>
<comment type="function">
    <text evidence="1">This subunit may be involved in monitoring complementarity of crRNA and target RNA.</text>
</comment>
<evidence type="ECO:0000313" key="8">
    <source>
        <dbReference type="EMBL" id="MPL93863.1"/>
    </source>
</evidence>
<dbReference type="Pfam" id="PF03750">
    <property type="entry name" value="Csm2_III-A"/>
    <property type="match status" value="1"/>
</dbReference>
<evidence type="ECO:0000256" key="4">
    <source>
        <dbReference type="ARBA" id="ARBA00022884"/>
    </source>
</evidence>
<evidence type="ECO:0000256" key="7">
    <source>
        <dbReference type="SAM" id="MobiDB-lite"/>
    </source>
</evidence>
<evidence type="ECO:0000256" key="6">
    <source>
        <dbReference type="ARBA" id="ARBA00031723"/>
    </source>
</evidence>
<feature type="compositionally biased region" description="Low complexity" evidence="7">
    <location>
        <begin position="9"/>
        <end position="20"/>
    </location>
</feature>
<dbReference type="NCBIfam" id="TIGR01870">
    <property type="entry name" value="cas_TM1810_Csm2"/>
    <property type="match status" value="1"/>
</dbReference>
<dbReference type="AlphaFoldDB" id="A0A644VU08"/>
<dbReference type="GO" id="GO:0051607">
    <property type="term" value="P:defense response to virus"/>
    <property type="evidence" value="ECO:0007669"/>
    <property type="project" value="UniProtKB-KW"/>
</dbReference>
<sequence length="151" mass="17420">MTFDKSKPQQNRGQQNYQNRDGVSASTVFSNIVFKAQWIQIEADKDLIEYAEKSGSFMAQNGLTNSKIRSIYGEIKRIQMGDFEKEKVSFYLLKPKVAYALGRDPRNEGLILFKKIFDHCFPYVTNSKTFINFCYLLEAVLAYHKSYGGKD</sequence>
<protein>
    <recommendedName>
        <fullName evidence="3">CRISPR system Cms protein Csm2</fullName>
    </recommendedName>
    <alternativeName>
        <fullName evidence="6">CRISPR type III A-associated protein Csm2</fullName>
    </alternativeName>
</protein>
<evidence type="ECO:0000256" key="3">
    <source>
        <dbReference type="ARBA" id="ARBA00016118"/>
    </source>
</evidence>
<evidence type="ECO:0000256" key="2">
    <source>
        <dbReference type="ARBA" id="ARBA00006896"/>
    </source>
</evidence>
<keyword evidence="4" id="KW-0694">RNA-binding</keyword>
<dbReference type="EMBL" id="VSSQ01000406">
    <property type="protein sequence ID" value="MPL93863.1"/>
    <property type="molecule type" value="Genomic_DNA"/>
</dbReference>
<comment type="similarity">
    <text evidence="2">Belongs to the CRISPR-associated Csm2 family.</text>
</comment>
<feature type="region of interest" description="Disordered" evidence="7">
    <location>
        <begin position="1"/>
        <end position="20"/>
    </location>
</feature>
<dbReference type="InterPro" id="IPR010149">
    <property type="entry name" value="CRISPR-assoc_prot_Csm2_III-A"/>
</dbReference>
<accession>A0A644VU08</accession>
<proteinExistence type="inferred from homology"/>
<evidence type="ECO:0000256" key="5">
    <source>
        <dbReference type="ARBA" id="ARBA00023118"/>
    </source>
</evidence>
<evidence type="ECO:0000256" key="1">
    <source>
        <dbReference type="ARBA" id="ARBA00003640"/>
    </source>
</evidence>
<name>A0A644VU08_9ZZZZ</name>
<keyword evidence="5" id="KW-0051">Antiviral defense</keyword>
<reference evidence="8" key="1">
    <citation type="submission" date="2019-08" db="EMBL/GenBank/DDBJ databases">
        <authorList>
            <person name="Kucharzyk K."/>
            <person name="Murdoch R.W."/>
            <person name="Higgins S."/>
            <person name="Loffler F."/>
        </authorList>
    </citation>
    <scope>NUCLEOTIDE SEQUENCE</scope>
</reference>
<organism evidence="8">
    <name type="scientific">bioreactor metagenome</name>
    <dbReference type="NCBI Taxonomy" id="1076179"/>
    <lineage>
        <taxon>unclassified sequences</taxon>
        <taxon>metagenomes</taxon>
        <taxon>ecological metagenomes</taxon>
    </lineage>
</organism>
<comment type="caution">
    <text evidence="8">The sequence shown here is derived from an EMBL/GenBank/DDBJ whole genome shotgun (WGS) entry which is preliminary data.</text>
</comment>
<gene>
    <name evidence="8" type="ORF">SDC9_40011</name>
</gene>